<dbReference type="EMBL" id="GBRH01234450">
    <property type="protein sequence ID" value="JAD63445.1"/>
    <property type="molecule type" value="Transcribed_RNA"/>
</dbReference>
<reference evidence="1" key="1">
    <citation type="submission" date="2014-09" db="EMBL/GenBank/DDBJ databases">
        <authorList>
            <person name="Magalhaes I.L.F."/>
            <person name="Oliveira U."/>
            <person name="Santos F.R."/>
            <person name="Vidigal T.H.D.A."/>
            <person name="Brescovit A.D."/>
            <person name="Santos A.J."/>
        </authorList>
    </citation>
    <scope>NUCLEOTIDE SEQUENCE</scope>
    <source>
        <tissue evidence="1">Shoot tissue taken approximately 20 cm above the soil surface</tissue>
    </source>
</reference>
<evidence type="ECO:0000313" key="1">
    <source>
        <dbReference type="EMBL" id="JAD63445.1"/>
    </source>
</evidence>
<sequence length="28" mass="3061">MLLDSLFMLLSSFNDVPTGVSQGLLFSK</sequence>
<dbReference type="AlphaFoldDB" id="A0A0A9BQF0"/>
<organism evidence="1">
    <name type="scientific">Arundo donax</name>
    <name type="common">Giant reed</name>
    <name type="synonym">Donax arundinaceus</name>
    <dbReference type="NCBI Taxonomy" id="35708"/>
    <lineage>
        <taxon>Eukaryota</taxon>
        <taxon>Viridiplantae</taxon>
        <taxon>Streptophyta</taxon>
        <taxon>Embryophyta</taxon>
        <taxon>Tracheophyta</taxon>
        <taxon>Spermatophyta</taxon>
        <taxon>Magnoliopsida</taxon>
        <taxon>Liliopsida</taxon>
        <taxon>Poales</taxon>
        <taxon>Poaceae</taxon>
        <taxon>PACMAD clade</taxon>
        <taxon>Arundinoideae</taxon>
        <taxon>Arundineae</taxon>
        <taxon>Arundo</taxon>
    </lineage>
</organism>
<protein>
    <submittedName>
        <fullName evidence="1">Uncharacterized protein</fullName>
    </submittedName>
</protein>
<proteinExistence type="predicted"/>
<accession>A0A0A9BQF0</accession>
<name>A0A0A9BQF0_ARUDO</name>
<reference evidence="1" key="2">
    <citation type="journal article" date="2015" name="Data Brief">
        <title>Shoot transcriptome of the giant reed, Arundo donax.</title>
        <authorList>
            <person name="Barrero R.A."/>
            <person name="Guerrero F.D."/>
            <person name="Moolhuijzen P."/>
            <person name="Goolsby J.A."/>
            <person name="Tidwell J."/>
            <person name="Bellgard S.E."/>
            <person name="Bellgard M.I."/>
        </authorList>
    </citation>
    <scope>NUCLEOTIDE SEQUENCE</scope>
    <source>
        <tissue evidence="1">Shoot tissue taken approximately 20 cm above the soil surface</tissue>
    </source>
</reference>